<dbReference type="InterPro" id="IPR046642">
    <property type="entry name" value="DUF6754"/>
</dbReference>
<feature type="non-terminal residue" evidence="3">
    <location>
        <position position="1"/>
    </location>
</feature>
<name>A0A381XV09_9ZZZZ</name>
<keyword evidence="1" id="KW-0472">Membrane</keyword>
<evidence type="ECO:0000259" key="2">
    <source>
        <dbReference type="Pfam" id="PF20539"/>
    </source>
</evidence>
<feature type="transmembrane region" description="Helical" evidence="1">
    <location>
        <begin position="99"/>
        <end position="118"/>
    </location>
</feature>
<dbReference type="EMBL" id="UINC01016472">
    <property type="protein sequence ID" value="SVA68558.1"/>
    <property type="molecule type" value="Genomic_DNA"/>
</dbReference>
<keyword evidence="1" id="KW-0812">Transmembrane</keyword>
<proteinExistence type="predicted"/>
<reference evidence="3" key="1">
    <citation type="submission" date="2018-05" db="EMBL/GenBank/DDBJ databases">
        <authorList>
            <person name="Lanie J.A."/>
            <person name="Ng W.-L."/>
            <person name="Kazmierczak K.M."/>
            <person name="Andrzejewski T.M."/>
            <person name="Davidsen T.M."/>
            <person name="Wayne K.J."/>
            <person name="Tettelin H."/>
            <person name="Glass J.I."/>
            <person name="Rusch D."/>
            <person name="Podicherti R."/>
            <person name="Tsui H.-C.T."/>
            <person name="Winkler M.E."/>
        </authorList>
    </citation>
    <scope>NUCLEOTIDE SEQUENCE</scope>
</reference>
<feature type="domain" description="DUF6754" evidence="2">
    <location>
        <begin position="1"/>
        <end position="117"/>
    </location>
</feature>
<evidence type="ECO:0000313" key="3">
    <source>
        <dbReference type="EMBL" id="SVA68558.1"/>
    </source>
</evidence>
<dbReference type="AlphaFoldDB" id="A0A381XV09"/>
<keyword evidence="1" id="KW-1133">Transmembrane helix</keyword>
<organism evidence="3">
    <name type="scientific">marine metagenome</name>
    <dbReference type="NCBI Taxonomy" id="408172"/>
    <lineage>
        <taxon>unclassified sequences</taxon>
        <taxon>metagenomes</taxon>
        <taxon>ecological metagenomes</taxon>
    </lineage>
</organism>
<gene>
    <name evidence="3" type="ORF">METZ01_LOCUS121412</name>
</gene>
<accession>A0A381XV09</accession>
<sequence>VTDEQFGYVAYVQGMMVREKPAACFYMGAFFAESLILAETGNTIGAIQVAGTAMPAQLPFFVAACDYTLIGEEFFAASAYLSGEPDQLGSLKGQDVGKIIVAAGIIIGVFLLTLGTIVGPETSLGTAFITAAEYLKSVILT</sequence>
<dbReference type="Pfam" id="PF20539">
    <property type="entry name" value="DUF6754"/>
    <property type="match status" value="1"/>
</dbReference>
<protein>
    <recommendedName>
        <fullName evidence="2">DUF6754 domain-containing protein</fullName>
    </recommendedName>
</protein>
<evidence type="ECO:0000256" key="1">
    <source>
        <dbReference type="SAM" id="Phobius"/>
    </source>
</evidence>